<organism evidence="2 3">
    <name type="scientific">Pleurodeles waltl</name>
    <name type="common">Iberian ribbed newt</name>
    <dbReference type="NCBI Taxonomy" id="8319"/>
    <lineage>
        <taxon>Eukaryota</taxon>
        <taxon>Metazoa</taxon>
        <taxon>Chordata</taxon>
        <taxon>Craniata</taxon>
        <taxon>Vertebrata</taxon>
        <taxon>Euteleostomi</taxon>
        <taxon>Amphibia</taxon>
        <taxon>Batrachia</taxon>
        <taxon>Caudata</taxon>
        <taxon>Salamandroidea</taxon>
        <taxon>Salamandridae</taxon>
        <taxon>Pleurodelinae</taxon>
        <taxon>Pleurodeles</taxon>
    </lineage>
</organism>
<protein>
    <submittedName>
        <fullName evidence="2">Uncharacterized protein</fullName>
    </submittedName>
</protein>
<dbReference type="Proteomes" id="UP001066276">
    <property type="component" value="Chromosome 4_1"/>
</dbReference>
<name>A0AAV7TC74_PLEWA</name>
<gene>
    <name evidence="2" type="ORF">NDU88_005646</name>
</gene>
<accession>A0AAV7TC74</accession>
<proteinExistence type="predicted"/>
<comment type="caution">
    <text evidence="2">The sequence shown here is derived from an EMBL/GenBank/DDBJ whole genome shotgun (WGS) entry which is preliminary data.</text>
</comment>
<evidence type="ECO:0000313" key="3">
    <source>
        <dbReference type="Proteomes" id="UP001066276"/>
    </source>
</evidence>
<evidence type="ECO:0000313" key="2">
    <source>
        <dbReference type="EMBL" id="KAJ1173820.1"/>
    </source>
</evidence>
<reference evidence="2" key="1">
    <citation type="journal article" date="2022" name="bioRxiv">
        <title>Sequencing and chromosome-scale assembly of the giantPleurodeles waltlgenome.</title>
        <authorList>
            <person name="Brown T."/>
            <person name="Elewa A."/>
            <person name="Iarovenko S."/>
            <person name="Subramanian E."/>
            <person name="Araus A.J."/>
            <person name="Petzold A."/>
            <person name="Susuki M."/>
            <person name="Suzuki K.-i.T."/>
            <person name="Hayashi T."/>
            <person name="Toyoda A."/>
            <person name="Oliveira C."/>
            <person name="Osipova E."/>
            <person name="Leigh N.D."/>
            <person name="Simon A."/>
            <person name="Yun M.H."/>
        </authorList>
    </citation>
    <scope>NUCLEOTIDE SEQUENCE</scope>
    <source>
        <strain evidence="2">20211129_DDA</strain>
        <tissue evidence="2">Liver</tissue>
    </source>
</reference>
<evidence type="ECO:0000256" key="1">
    <source>
        <dbReference type="SAM" id="MobiDB-lite"/>
    </source>
</evidence>
<keyword evidence="3" id="KW-1185">Reference proteome</keyword>
<dbReference type="AlphaFoldDB" id="A0AAV7TC74"/>
<dbReference type="EMBL" id="JANPWB010000007">
    <property type="protein sequence ID" value="KAJ1173820.1"/>
    <property type="molecule type" value="Genomic_DNA"/>
</dbReference>
<sequence length="109" mass="12239">MSARDRKSGPHRQQGFLGQRVPPGEAESSTTTLRGDAARYERLRSKVRPPQAARIPGIASPSRHDLFDFQLHPKMTAKRTPYRAARQIQMMPTGWDFLRDLKSLGATPA</sequence>
<feature type="region of interest" description="Disordered" evidence="1">
    <location>
        <begin position="1"/>
        <end position="59"/>
    </location>
</feature>